<dbReference type="Gene3D" id="1.10.520.20">
    <property type="entry name" value="N-terminal domain of the delta subunit of the F1F0-ATP synthase"/>
    <property type="match status" value="1"/>
</dbReference>
<dbReference type="EMBL" id="CP036280">
    <property type="protein sequence ID" value="QDU72246.1"/>
    <property type="molecule type" value="Genomic_DNA"/>
</dbReference>
<dbReference type="HAMAP" id="MF_01416">
    <property type="entry name" value="ATP_synth_delta_bact"/>
    <property type="match status" value="1"/>
</dbReference>
<dbReference type="InterPro" id="IPR026015">
    <property type="entry name" value="ATP_synth_OSCP/delta_N_sf"/>
</dbReference>
<keyword evidence="7" id="KW-1003">Cell membrane</keyword>
<accession>A0A518BZ53</accession>
<dbReference type="AlphaFoldDB" id="A0A518BZ53"/>
<keyword evidence="3 7" id="KW-0375">Hydrogen ion transport</keyword>
<comment type="function">
    <text evidence="7">This protein is part of the stalk that links CF(0) to CF(1). It either transmits conformational changes from CF(0) to CF(1) or is implicated in proton conduction.</text>
</comment>
<keyword evidence="9" id="KW-1185">Reference proteome</keyword>
<protein>
    <recommendedName>
        <fullName evidence="7">ATP synthase subunit delta</fullName>
    </recommendedName>
    <alternativeName>
        <fullName evidence="7">ATP synthase F(1) sector subunit delta</fullName>
    </alternativeName>
    <alternativeName>
        <fullName evidence="7">F-type ATPase subunit delta</fullName>
        <shortName evidence="7">F-ATPase subunit delta</shortName>
    </alternativeName>
</protein>
<dbReference type="PRINTS" id="PR00125">
    <property type="entry name" value="ATPASEDELTA"/>
</dbReference>
<dbReference type="GO" id="GO:0045259">
    <property type="term" value="C:proton-transporting ATP synthase complex"/>
    <property type="evidence" value="ECO:0007669"/>
    <property type="project" value="UniProtKB-KW"/>
</dbReference>
<evidence type="ECO:0000256" key="1">
    <source>
        <dbReference type="ARBA" id="ARBA00004370"/>
    </source>
</evidence>
<evidence type="ECO:0000256" key="4">
    <source>
        <dbReference type="ARBA" id="ARBA00023065"/>
    </source>
</evidence>
<keyword evidence="2 7" id="KW-0813">Transport</keyword>
<evidence type="ECO:0000256" key="7">
    <source>
        <dbReference type="HAMAP-Rule" id="MF_01416"/>
    </source>
</evidence>
<comment type="similarity">
    <text evidence="7">Belongs to the ATPase delta chain family.</text>
</comment>
<comment type="function">
    <text evidence="7">F(1)F(0) ATP synthase produces ATP from ADP in the presence of a proton or sodium gradient. F-type ATPases consist of two structural domains, F(1) containing the extramembraneous catalytic core and F(0) containing the membrane proton channel, linked together by a central stalk and a peripheral stalk. During catalysis, ATP synthesis in the catalytic domain of F(1) is coupled via a rotary mechanism of the central stalk subunits to proton translocation.</text>
</comment>
<dbReference type="OrthoDB" id="9802471at2"/>
<dbReference type="NCBIfam" id="TIGR01145">
    <property type="entry name" value="ATP_synt_delta"/>
    <property type="match status" value="1"/>
</dbReference>
<name>A0A518BZ53_9BACT</name>
<proteinExistence type="inferred from homology"/>
<sequence>MPQPVEDTVVHAGARVYARALLDLADHQGALDEVVLELRPLLELIDADVSGFRRVLDSQLLGMREREQILERVFRGRVHDLIYRFVQVVNRKGRLADLREMFVAALTIHRERRGIEQVTVTLAFEPDDAMRSDLERKLSESLGCGVSLAVEVDPSLLGGMVTRIGDRQIDASVASRLRRMNYQMMDAGRARAREAVAEAG</sequence>
<keyword evidence="5 7" id="KW-0472">Membrane</keyword>
<evidence type="ECO:0000256" key="5">
    <source>
        <dbReference type="ARBA" id="ARBA00023136"/>
    </source>
</evidence>
<dbReference type="KEGG" id="mcad:Pan265_21100"/>
<dbReference type="GO" id="GO:0046933">
    <property type="term" value="F:proton-transporting ATP synthase activity, rotational mechanism"/>
    <property type="evidence" value="ECO:0007669"/>
    <property type="project" value="UniProtKB-UniRule"/>
</dbReference>
<evidence type="ECO:0000256" key="2">
    <source>
        <dbReference type="ARBA" id="ARBA00022448"/>
    </source>
</evidence>
<evidence type="ECO:0000256" key="3">
    <source>
        <dbReference type="ARBA" id="ARBA00022781"/>
    </source>
</evidence>
<dbReference type="GO" id="GO:0005886">
    <property type="term" value="C:plasma membrane"/>
    <property type="evidence" value="ECO:0007669"/>
    <property type="project" value="UniProtKB-SubCell"/>
</dbReference>
<dbReference type="InterPro" id="IPR000711">
    <property type="entry name" value="ATPase_OSCP/dsu"/>
</dbReference>
<reference evidence="8 9" key="1">
    <citation type="submission" date="2019-02" db="EMBL/GenBank/DDBJ databases">
        <title>Deep-cultivation of Planctomycetes and their phenomic and genomic characterization uncovers novel biology.</title>
        <authorList>
            <person name="Wiegand S."/>
            <person name="Jogler M."/>
            <person name="Boedeker C."/>
            <person name="Pinto D."/>
            <person name="Vollmers J."/>
            <person name="Rivas-Marin E."/>
            <person name="Kohn T."/>
            <person name="Peeters S.H."/>
            <person name="Heuer A."/>
            <person name="Rast P."/>
            <person name="Oberbeckmann S."/>
            <person name="Bunk B."/>
            <person name="Jeske O."/>
            <person name="Meyerdierks A."/>
            <person name="Storesund J.E."/>
            <person name="Kallscheuer N."/>
            <person name="Luecker S."/>
            <person name="Lage O.M."/>
            <person name="Pohl T."/>
            <person name="Merkel B.J."/>
            <person name="Hornburger P."/>
            <person name="Mueller R.-W."/>
            <person name="Bruemmer F."/>
            <person name="Labrenz M."/>
            <person name="Spormann A.M."/>
            <person name="Op den Camp H."/>
            <person name="Overmann J."/>
            <person name="Amann R."/>
            <person name="Jetten M.S.M."/>
            <person name="Mascher T."/>
            <person name="Medema M.H."/>
            <person name="Devos D.P."/>
            <person name="Kaster A.-K."/>
            <person name="Ovreas L."/>
            <person name="Rohde M."/>
            <person name="Galperin M.Y."/>
            <person name="Jogler C."/>
        </authorList>
    </citation>
    <scope>NUCLEOTIDE SEQUENCE [LARGE SCALE GENOMIC DNA]</scope>
    <source>
        <strain evidence="8 9">Pan265</strain>
    </source>
</reference>
<comment type="subcellular location">
    <subcellularLocation>
        <location evidence="7">Cell membrane</location>
        <topology evidence="7">Peripheral membrane protein</topology>
    </subcellularLocation>
    <subcellularLocation>
        <location evidence="1">Membrane</location>
    </subcellularLocation>
</comment>
<gene>
    <name evidence="7 8" type="primary">atpH</name>
    <name evidence="8" type="ORF">Pan265_21100</name>
</gene>
<dbReference type="RefSeq" id="WP_145446414.1">
    <property type="nucleotide sequence ID" value="NZ_CP036280.1"/>
</dbReference>
<dbReference type="PANTHER" id="PTHR11910">
    <property type="entry name" value="ATP SYNTHASE DELTA CHAIN"/>
    <property type="match status" value="1"/>
</dbReference>
<evidence type="ECO:0000313" key="9">
    <source>
        <dbReference type="Proteomes" id="UP000320386"/>
    </source>
</evidence>
<evidence type="ECO:0000313" key="8">
    <source>
        <dbReference type="EMBL" id="QDU72246.1"/>
    </source>
</evidence>
<dbReference type="Pfam" id="PF00213">
    <property type="entry name" value="OSCP"/>
    <property type="match status" value="1"/>
</dbReference>
<keyword evidence="7" id="KW-0139">CF(1)</keyword>
<dbReference type="SUPFAM" id="SSF47928">
    <property type="entry name" value="N-terminal domain of the delta subunit of the F1F0-ATP synthase"/>
    <property type="match status" value="1"/>
</dbReference>
<keyword evidence="4 7" id="KW-0406">Ion transport</keyword>
<dbReference type="Proteomes" id="UP000320386">
    <property type="component" value="Chromosome"/>
</dbReference>
<keyword evidence="6 7" id="KW-0066">ATP synthesis</keyword>
<evidence type="ECO:0000256" key="6">
    <source>
        <dbReference type="ARBA" id="ARBA00023310"/>
    </source>
</evidence>
<organism evidence="8 9">
    <name type="scientific">Mucisphaera calidilacus</name>
    <dbReference type="NCBI Taxonomy" id="2527982"/>
    <lineage>
        <taxon>Bacteria</taxon>
        <taxon>Pseudomonadati</taxon>
        <taxon>Planctomycetota</taxon>
        <taxon>Phycisphaerae</taxon>
        <taxon>Phycisphaerales</taxon>
        <taxon>Phycisphaeraceae</taxon>
        <taxon>Mucisphaera</taxon>
    </lineage>
</organism>